<dbReference type="FunFam" id="1.10.510.10:FF:000468">
    <property type="entry name" value="PTI1-like tyrosine-protein kinase 3"/>
    <property type="match status" value="1"/>
</dbReference>
<dbReference type="OrthoDB" id="4062651at2759"/>
<dbReference type="AlphaFoldDB" id="A0A7J0GC25"/>
<dbReference type="PANTHER" id="PTHR46204">
    <property type="entry name" value="CHITIN ELICITOR RECEPTOR KINASE 1-RELATED"/>
    <property type="match status" value="1"/>
</dbReference>
<dbReference type="Proteomes" id="UP000585474">
    <property type="component" value="Unassembled WGS sequence"/>
</dbReference>
<dbReference type="GO" id="GO:0045087">
    <property type="term" value="P:innate immune response"/>
    <property type="evidence" value="ECO:0007669"/>
    <property type="project" value="InterPro"/>
</dbReference>
<dbReference type="Pfam" id="PF01476">
    <property type="entry name" value="LysM"/>
    <property type="match status" value="2"/>
</dbReference>
<dbReference type="InterPro" id="IPR008271">
    <property type="entry name" value="Ser/Thr_kinase_AS"/>
</dbReference>
<evidence type="ECO:0000256" key="3">
    <source>
        <dbReference type="ARBA" id="ARBA00022692"/>
    </source>
</evidence>
<evidence type="ECO:0000256" key="6">
    <source>
        <dbReference type="ARBA" id="ARBA00022840"/>
    </source>
</evidence>
<evidence type="ECO:0000256" key="7">
    <source>
        <dbReference type="ARBA" id="ARBA00022989"/>
    </source>
</evidence>
<dbReference type="Pfam" id="PF07714">
    <property type="entry name" value="PK_Tyr_Ser-Thr"/>
    <property type="match status" value="1"/>
</dbReference>
<keyword evidence="5" id="KW-0547">Nucleotide-binding</keyword>
<protein>
    <submittedName>
        <fullName evidence="12">Protein kinase family protein</fullName>
    </submittedName>
</protein>
<evidence type="ECO:0000256" key="1">
    <source>
        <dbReference type="ARBA" id="ARBA00004162"/>
    </source>
</evidence>
<dbReference type="Gene3D" id="3.10.350.10">
    <property type="entry name" value="LysM domain"/>
    <property type="match status" value="1"/>
</dbReference>
<keyword evidence="8" id="KW-0472">Membrane</keyword>
<keyword evidence="12" id="KW-0418">Kinase</keyword>
<name>A0A7J0GC25_9ERIC</name>
<dbReference type="PANTHER" id="PTHR46204:SF5">
    <property type="entry name" value="PROTEIN KINASE DOMAIN-CONTAINING PROTEIN"/>
    <property type="match status" value="1"/>
</dbReference>
<comment type="caution">
    <text evidence="12">The sequence shown here is derived from an EMBL/GenBank/DDBJ whole genome shotgun (WGS) entry which is preliminary data.</text>
</comment>
<keyword evidence="2" id="KW-1003">Cell membrane</keyword>
<evidence type="ECO:0000313" key="13">
    <source>
        <dbReference type="Proteomes" id="UP000585474"/>
    </source>
</evidence>
<proteinExistence type="predicted"/>
<dbReference type="InterPro" id="IPR011009">
    <property type="entry name" value="Kinase-like_dom_sf"/>
</dbReference>
<evidence type="ECO:0000256" key="2">
    <source>
        <dbReference type="ARBA" id="ARBA00022475"/>
    </source>
</evidence>
<dbReference type="InterPro" id="IPR036779">
    <property type="entry name" value="LysM_dom_sf"/>
</dbReference>
<dbReference type="PROSITE" id="PS51782">
    <property type="entry name" value="LYSM"/>
    <property type="match status" value="1"/>
</dbReference>
<keyword evidence="6" id="KW-0067">ATP-binding</keyword>
<gene>
    <name evidence="12" type="ORF">Acr_20g0001740</name>
</gene>
<sequence>MPCNVSLTESCLASLYYVPETPTTLEQSASLFRVNSNSVNRTVNGFAVAIDCSCPIGHSEFTWHTDYKVQHGDTWESISEKFGSFVVEKNDKTLIESQTITIDLLCGCSKGVEVVSYRVERGDTLFTICSRFNTNVEVTAELNKLDSRRFIHAGDVIFIPESESEESIVSSFNSNRATVFPYDEVCDATSNFSRSLKIGQGSYGSVYLGKLRGNIELIGYAAGGDSLFLIYELAQNGALSDHLYNRVVRGYKPLCWTTRVQIALDAAKGLEYIHLHTKPYFIHRDVKSSNILLDSGFRAKIADFGLVKLLEHSPDVGTAASRIVGTFGYLAPEYVRDGRVNTKSDVYSFGVVLMELLTGQPALSRDASPETVQYVEHRSLVEYMAPLVQGLCRR</sequence>
<dbReference type="CDD" id="cd00118">
    <property type="entry name" value="LysM"/>
    <property type="match status" value="1"/>
</dbReference>
<dbReference type="InterPro" id="IPR018392">
    <property type="entry name" value="LysM"/>
</dbReference>
<dbReference type="PROSITE" id="PS50011">
    <property type="entry name" value="PROTEIN_KINASE_DOM"/>
    <property type="match status" value="1"/>
</dbReference>
<dbReference type="InterPro" id="IPR001245">
    <property type="entry name" value="Ser-Thr/Tyr_kinase_cat_dom"/>
</dbReference>
<dbReference type="Gene3D" id="3.30.200.20">
    <property type="entry name" value="Phosphorylase Kinase, domain 1"/>
    <property type="match status" value="1"/>
</dbReference>
<feature type="domain" description="LysM" evidence="11">
    <location>
        <begin position="115"/>
        <end position="159"/>
    </location>
</feature>
<dbReference type="GO" id="GO:0005524">
    <property type="term" value="F:ATP binding"/>
    <property type="evidence" value="ECO:0007669"/>
    <property type="project" value="UniProtKB-KW"/>
</dbReference>
<evidence type="ECO:0000313" key="12">
    <source>
        <dbReference type="EMBL" id="GFZ08366.1"/>
    </source>
</evidence>
<keyword evidence="7" id="KW-1133">Transmembrane helix</keyword>
<evidence type="ECO:0000259" key="10">
    <source>
        <dbReference type="PROSITE" id="PS50011"/>
    </source>
</evidence>
<evidence type="ECO:0000256" key="8">
    <source>
        <dbReference type="ARBA" id="ARBA00023136"/>
    </source>
</evidence>
<accession>A0A7J0GC25</accession>
<keyword evidence="4" id="KW-0732">Signal</keyword>
<dbReference type="GO" id="GO:0005886">
    <property type="term" value="C:plasma membrane"/>
    <property type="evidence" value="ECO:0007669"/>
    <property type="project" value="UniProtKB-SubCell"/>
</dbReference>
<dbReference type="EMBL" id="BJWL01000020">
    <property type="protein sequence ID" value="GFZ08366.1"/>
    <property type="molecule type" value="Genomic_DNA"/>
</dbReference>
<evidence type="ECO:0000256" key="9">
    <source>
        <dbReference type="ARBA" id="ARBA00023157"/>
    </source>
</evidence>
<dbReference type="InterPro" id="IPR044812">
    <property type="entry name" value="CERK1/LYK3-like"/>
</dbReference>
<reference evidence="12 13" key="1">
    <citation type="submission" date="2019-07" db="EMBL/GenBank/DDBJ databases">
        <title>De Novo Assembly of kiwifruit Actinidia rufa.</title>
        <authorList>
            <person name="Sugita-Konishi S."/>
            <person name="Sato K."/>
            <person name="Mori E."/>
            <person name="Abe Y."/>
            <person name="Kisaki G."/>
            <person name="Hamano K."/>
            <person name="Suezawa K."/>
            <person name="Otani M."/>
            <person name="Fukuda T."/>
            <person name="Manabe T."/>
            <person name="Gomi K."/>
            <person name="Tabuchi M."/>
            <person name="Akimitsu K."/>
            <person name="Kataoka I."/>
        </authorList>
    </citation>
    <scope>NUCLEOTIDE SEQUENCE [LARGE SCALE GENOMIC DNA]</scope>
    <source>
        <strain evidence="13">cv. Fuchu</strain>
    </source>
</reference>
<dbReference type="Gene3D" id="1.10.510.10">
    <property type="entry name" value="Transferase(Phosphotransferase) domain 1"/>
    <property type="match status" value="1"/>
</dbReference>
<organism evidence="12 13">
    <name type="scientific">Actinidia rufa</name>
    <dbReference type="NCBI Taxonomy" id="165716"/>
    <lineage>
        <taxon>Eukaryota</taxon>
        <taxon>Viridiplantae</taxon>
        <taxon>Streptophyta</taxon>
        <taxon>Embryophyta</taxon>
        <taxon>Tracheophyta</taxon>
        <taxon>Spermatophyta</taxon>
        <taxon>Magnoliopsida</taxon>
        <taxon>eudicotyledons</taxon>
        <taxon>Gunneridae</taxon>
        <taxon>Pentapetalae</taxon>
        <taxon>asterids</taxon>
        <taxon>Ericales</taxon>
        <taxon>Actinidiaceae</taxon>
        <taxon>Actinidia</taxon>
    </lineage>
</organism>
<feature type="domain" description="Protein kinase" evidence="10">
    <location>
        <begin position="145"/>
        <end position="394"/>
    </location>
</feature>
<dbReference type="SUPFAM" id="SSF54106">
    <property type="entry name" value="LysM domain"/>
    <property type="match status" value="1"/>
</dbReference>
<keyword evidence="3" id="KW-0812">Transmembrane</keyword>
<dbReference type="GO" id="GO:0019199">
    <property type="term" value="F:transmembrane receptor protein kinase activity"/>
    <property type="evidence" value="ECO:0007669"/>
    <property type="project" value="InterPro"/>
</dbReference>
<evidence type="ECO:0000256" key="5">
    <source>
        <dbReference type="ARBA" id="ARBA00022741"/>
    </source>
</evidence>
<dbReference type="InterPro" id="IPR000719">
    <property type="entry name" value="Prot_kinase_dom"/>
</dbReference>
<evidence type="ECO:0000256" key="4">
    <source>
        <dbReference type="ARBA" id="ARBA00022729"/>
    </source>
</evidence>
<keyword evidence="13" id="KW-1185">Reference proteome</keyword>
<comment type="subcellular location">
    <subcellularLocation>
        <location evidence="1">Cell membrane</location>
        <topology evidence="1">Single-pass membrane protein</topology>
    </subcellularLocation>
</comment>
<keyword evidence="9" id="KW-1015">Disulfide bond</keyword>
<dbReference type="SMART" id="SM00220">
    <property type="entry name" value="S_TKc"/>
    <property type="match status" value="1"/>
</dbReference>
<dbReference type="SUPFAM" id="SSF56112">
    <property type="entry name" value="Protein kinase-like (PK-like)"/>
    <property type="match status" value="1"/>
</dbReference>
<evidence type="ECO:0000259" key="11">
    <source>
        <dbReference type="PROSITE" id="PS51782"/>
    </source>
</evidence>
<dbReference type="SMART" id="SM00257">
    <property type="entry name" value="LysM"/>
    <property type="match status" value="1"/>
</dbReference>
<keyword evidence="12" id="KW-0808">Transferase</keyword>
<dbReference type="PROSITE" id="PS00108">
    <property type="entry name" value="PROTEIN_KINASE_ST"/>
    <property type="match status" value="1"/>
</dbReference>